<protein>
    <submittedName>
        <fullName evidence="7">Flippase-like domain-containing protein</fullName>
    </submittedName>
</protein>
<keyword evidence="4 6" id="KW-1133">Transmembrane helix</keyword>
<keyword evidence="5 6" id="KW-0472">Membrane</keyword>
<evidence type="ECO:0000256" key="2">
    <source>
        <dbReference type="ARBA" id="ARBA00022475"/>
    </source>
</evidence>
<feature type="transmembrane region" description="Helical" evidence="6">
    <location>
        <begin position="148"/>
        <end position="168"/>
    </location>
</feature>
<feature type="transmembrane region" description="Helical" evidence="6">
    <location>
        <begin position="35"/>
        <end position="56"/>
    </location>
</feature>
<keyword evidence="8" id="KW-1185">Reference proteome</keyword>
<comment type="subcellular location">
    <subcellularLocation>
        <location evidence="1">Cell membrane</location>
        <topology evidence="1">Multi-pass membrane protein</topology>
    </subcellularLocation>
</comment>
<evidence type="ECO:0000313" key="7">
    <source>
        <dbReference type="EMBL" id="WNM61921.1"/>
    </source>
</evidence>
<name>A0AA96K0C8_9BACT</name>
<feature type="transmembrane region" description="Helical" evidence="6">
    <location>
        <begin position="216"/>
        <end position="241"/>
    </location>
</feature>
<proteinExistence type="predicted"/>
<dbReference type="RefSeq" id="WP_312744640.1">
    <property type="nucleotide sequence ID" value="NZ_CP116968.1"/>
</dbReference>
<dbReference type="PANTHER" id="PTHR39087:SF2">
    <property type="entry name" value="UPF0104 MEMBRANE PROTEIN MJ1595"/>
    <property type="match status" value="1"/>
</dbReference>
<feature type="transmembrane region" description="Helical" evidence="6">
    <location>
        <begin position="247"/>
        <end position="267"/>
    </location>
</feature>
<evidence type="ECO:0000256" key="1">
    <source>
        <dbReference type="ARBA" id="ARBA00004651"/>
    </source>
</evidence>
<dbReference type="EMBL" id="CP116968">
    <property type="protein sequence ID" value="WNM61921.1"/>
    <property type="molecule type" value="Genomic_DNA"/>
</dbReference>
<evidence type="ECO:0000256" key="3">
    <source>
        <dbReference type="ARBA" id="ARBA00022692"/>
    </source>
</evidence>
<keyword evidence="3 6" id="KW-0812">Transmembrane</keyword>
<organism evidence="7 8">
    <name type="scientific">Candidatus Nitrospira neomarina</name>
    <dbReference type="NCBI Taxonomy" id="3020899"/>
    <lineage>
        <taxon>Bacteria</taxon>
        <taxon>Pseudomonadati</taxon>
        <taxon>Nitrospirota</taxon>
        <taxon>Nitrospiria</taxon>
        <taxon>Nitrospirales</taxon>
        <taxon>Nitrospiraceae</taxon>
        <taxon>Nitrospira</taxon>
    </lineage>
</organism>
<feature type="transmembrane region" description="Helical" evidence="6">
    <location>
        <begin position="279"/>
        <end position="298"/>
    </location>
</feature>
<dbReference type="NCBIfam" id="TIGR00374">
    <property type="entry name" value="flippase-like domain"/>
    <property type="match status" value="1"/>
</dbReference>
<accession>A0AA96K0C8</accession>
<gene>
    <name evidence="7" type="ORF">PQG83_19600</name>
</gene>
<dbReference type="PANTHER" id="PTHR39087">
    <property type="entry name" value="UPF0104 MEMBRANE PROTEIN MJ1595"/>
    <property type="match status" value="1"/>
</dbReference>
<dbReference type="KEGG" id="nneo:PQG83_19600"/>
<evidence type="ECO:0000313" key="8">
    <source>
        <dbReference type="Proteomes" id="UP001302494"/>
    </source>
</evidence>
<evidence type="ECO:0000256" key="5">
    <source>
        <dbReference type="ARBA" id="ARBA00023136"/>
    </source>
</evidence>
<dbReference type="InterPro" id="IPR022791">
    <property type="entry name" value="L-PG_synthase/AglD"/>
</dbReference>
<dbReference type="Proteomes" id="UP001302494">
    <property type="component" value="Chromosome"/>
</dbReference>
<dbReference type="Pfam" id="PF03706">
    <property type="entry name" value="LPG_synthase_TM"/>
    <property type="match status" value="1"/>
</dbReference>
<evidence type="ECO:0000256" key="4">
    <source>
        <dbReference type="ARBA" id="ARBA00022989"/>
    </source>
</evidence>
<dbReference type="GO" id="GO:0005886">
    <property type="term" value="C:plasma membrane"/>
    <property type="evidence" value="ECO:0007669"/>
    <property type="project" value="UniProtKB-SubCell"/>
</dbReference>
<evidence type="ECO:0000256" key="6">
    <source>
        <dbReference type="SAM" id="Phobius"/>
    </source>
</evidence>
<keyword evidence="2" id="KW-1003">Cell membrane</keyword>
<feature type="transmembrane region" description="Helical" evidence="6">
    <location>
        <begin position="304"/>
        <end position="322"/>
    </location>
</feature>
<dbReference type="AlphaFoldDB" id="A0AA96K0C8"/>
<sequence>MLKLLFLIVGLAALVGIVLHIGLEPIEQTVSQLGILHLGLILLPMILVYGLEALGWQLTLGSHARNVGFMQLFAIRMAGETVNVTTPTAYVGGEPLKAYLLKRYGVPMVDGLASVITAKTTMTFAQVLFILLGLAMAFWILGDSGHSWMAMLVSVGVLAFGVGLFVLLQRRGLGMGCLGLLRSCGIRFSFLEKREPQLQELDGTIRGFYSQHRQTFYAALGVFFLAWMMETLEVYAILYFLGVRIDVWVALSIAALTVLIKGGTFFIPGSLGAQEGGYTLLLMTFGYSEVTGITFALIRRMREILWIVFGLICLMVLKGRSGEPDQMTSLER</sequence>
<feature type="transmembrane region" description="Helical" evidence="6">
    <location>
        <begin position="124"/>
        <end position="142"/>
    </location>
</feature>
<reference evidence="7 8" key="1">
    <citation type="submission" date="2023-01" db="EMBL/GenBank/DDBJ databases">
        <title>Cultivation and genomic characterization of new, ubiquitous marine nitrite-oxidizing bacteria from the Nitrospirales.</title>
        <authorList>
            <person name="Mueller A.J."/>
            <person name="Daebeler A."/>
            <person name="Herbold C.W."/>
            <person name="Kirkegaard R.H."/>
            <person name="Daims H."/>
        </authorList>
    </citation>
    <scope>NUCLEOTIDE SEQUENCE [LARGE SCALE GENOMIC DNA]</scope>
    <source>
        <strain evidence="7 8">DK</strain>
    </source>
</reference>